<evidence type="ECO:0000256" key="2">
    <source>
        <dbReference type="ARBA" id="ARBA00023295"/>
    </source>
</evidence>
<reference evidence="6 7" key="1">
    <citation type="journal article" date="2022" name="IScience">
        <title>An ultrasensitive nanofiber-based assay for enzymatic hydrolysis and deep-sea microbial degradation of cellulose.</title>
        <authorList>
            <person name="Tsudome M."/>
            <person name="Tachioka M."/>
            <person name="Miyazaki M."/>
            <person name="Uchimura K."/>
            <person name="Tsuda M."/>
            <person name="Takaki Y."/>
            <person name="Deguchi S."/>
        </authorList>
    </citation>
    <scope>NUCLEOTIDE SEQUENCE [LARGE SCALE GENOMIC DNA]</scope>
    <source>
        <strain evidence="6 7">GE09</strain>
    </source>
</reference>
<dbReference type="SUPFAM" id="SSF51445">
    <property type="entry name" value="(Trans)glycosidases"/>
    <property type="match status" value="1"/>
</dbReference>
<accession>A0AAN2BIQ0</accession>
<evidence type="ECO:0000313" key="7">
    <source>
        <dbReference type="Proteomes" id="UP001320119"/>
    </source>
</evidence>
<keyword evidence="2 3" id="KW-0326">Glycosidase</keyword>
<dbReference type="KEGG" id="marq:MARGE09_P0308"/>
<keyword evidence="7" id="KW-1185">Reference proteome</keyword>
<dbReference type="PANTHER" id="PTHR34142:SF1">
    <property type="entry name" value="GLYCOSIDE HYDROLASE FAMILY 5 DOMAIN-CONTAINING PROTEIN"/>
    <property type="match status" value="1"/>
</dbReference>
<keyword evidence="4" id="KW-0732">Signal</keyword>
<dbReference type="EC" id="3.2.1.4" evidence="6"/>
<dbReference type="Proteomes" id="UP001320119">
    <property type="component" value="Chromosome"/>
</dbReference>
<keyword evidence="1 3" id="KW-0378">Hydrolase</keyword>
<dbReference type="RefSeq" id="WP_236985617.1">
    <property type="nucleotide sequence ID" value="NZ_AP023086.1"/>
</dbReference>
<dbReference type="GO" id="GO:0009251">
    <property type="term" value="P:glucan catabolic process"/>
    <property type="evidence" value="ECO:0007669"/>
    <property type="project" value="TreeGrafter"/>
</dbReference>
<dbReference type="AlphaFoldDB" id="A0AAN2BIQ0"/>
<dbReference type="GO" id="GO:0008810">
    <property type="term" value="F:cellulase activity"/>
    <property type="evidence" value="ECO:0007669"/>
    <property type="project" value="UniProtKB-EC"/>
</dbReference>
<protein>
    <submittedName>
        <fullName evidence="6">Endoglucanase</fullName>
        <ecNumber evidence="6">3.2.1.4</ecNumber>
    </submittedName>
</protein>
<dbReference type="InterPro" id="IPR001547">
    <property type="entry name" value="Glyco_hydro_5"/>
</dbReference>
<organism evidence="6 7">
    <name type="scientific">Marinagarivorans cellulosilyticus</name>
    <dbReference type="NCBI Taxonomy" id="2721545"/>
    <lineage>
        <taxon>Bacteria</taxon>
        <taxon>Pseudomonadati</taxon>
        <taxon>Pseudomonadota</taxon>
        <taxon>Gammaproteobacteria</taxon>
        <taxon>Cellvibrionales</taxon>
        <taxon>Cellvibrionaceae</taxon>
        <taxon>Marinagarivorans</taxon>
    </lineage>
</organism>
<proteinExistence type="inferred from homology"/>
<sequence length="364" mass="41900">MKKIIALVGLLLTSVAWADLSASWWQGGYPKPFEHSLLAKKQSAITIQGNKFVDEDGAVFFFKGVNVADPDKLAQQGQWNKALFEEVKRWGANTIRLPIHPAAWAKHGPGQYYAWLDEAVIWANELGLYLIIDWHSIGNLHSGLFQHPMYVTDFQQTQDFWQKTAFRYKGVPTVAVYELFNEPTHNYIGNGDYSLGSITWAQWKTQVEAMIDLIQAYDKQVIPLVAGFNWAYDLTPVRTQPFERENIAYAAHPYPQKAKPENESREEFFRLWEEHWGFVADRAPMIATEIGWANENEHGAHVPTINNDHTYGPNIVKYLAKKGISWTVWAFDPEWSPTMIKNWDFEPTEQGAFFKKVLQGKYKE</sequence>
<gene>
    <name evidence="6" type="ORF">MARGE09_P0308</name>
</gene>
<name>A0AAN2BIQ0_9GAMM</name>
<dbReference type="InterPro" id="IPR017853">
    <property type="entry name" value="GH"/>
</dbReference>
<evidence type="ECO:0000313" key="6">
    <source>
        <dbReference type="EMBL" id="BCD96109.1"/>
    </source>
</evidence>
<dbReference type="EMBL" id="AP023086">
    <property type="protein sequence ID" value="BCD96109.1"/>
    <property type="molecule type" value="Genomic_DNA"/>
</dbReference>
<evidence type="ECO:0000259" key="5">
    <source>
        <dbReference type="Pfam" id="PF00150"/>
    </source>
</evidence>
<evidence type="ECO:0000256" key="4">
    <source>
        <dbReference type="SAM" id="SignalP"/>
    </source>
</evidence>
<dbReference type="PANTHER" id="PTHR34142">
    <property type="entry name" value="ENDO-BETA-1,4-GLUCANASE A"/>
    <property type="match status" value="1"/>
</dbReference>
<evidence type="ECO:0000256" key="1">
    <source>
        <dbReference type="ARBA" id="ARBA00022801"/>
    </source>
</evidence>
<feature type="chain" id="PRO_5043021912" evidence="4">
    <location>
        <begin position="19"/>
        <end position="364"/>
    </location>
</feature>
<dbReference type="Gene3D" id="3.20.20.80">
    <property type="entry name" value="Glycosidases"/>
    <property type="match status" value="1"/>
</dbReference>
<dbReference type="Pfam" id="PF00150">
    <property type="entry name" value="Cellulase"/>
    <property type="match status" value="1"/>
</dbReference>
<comment type="similarity">
    <text evidence="3">Belongs to the glycosyl hydrolase 5 (cellulase A) family.</text>
</comment>
<feature type="domain" description="Glycoside hydrolase family 5" evidence="5">
    <location>
        <begin position="53"/>
        <end position="332"/>
    </location>
</feature>
<evidence type="ECO:0000256" key="3">
    <source>
        <dbReference type="RuleBase" id="RU361153"/>
    </source>
</evidence>
<feature type="signal peptide" evidence="4">
    <location>
        <begin position="1"/>
        <end position="18"/>
    </location>
</feature>